<accession>A0A843TYY5</accession>
<evidence type="ECO:0000313" key="2">
    <source>
        <dbReference type="Proteomes" id="UP000652761"/>
    </source>
</evidence>
<dbReference type="OrthoDB" id="10003593at2759"/>
<sequence length="60" mass="6760">MADLHFSGKSYSRRGFADSYSKVLFQYSARHNPLRFEDLVASIDPSLSQSMESKDILMAG</sequence>
<keyword evidence="2" id="KW-1185">Reference proteome</keyword>
<dbReference type="EMBL" id="NMUH01000223">
    <property type="protein sequence ID" value="MQL74800.1"/>
    <property type="molecule type" value="Genomic_DNA"/>
</dbReference>
<proteinExistence type="predicted"/>
<gene>
    <name evidence="1" type="ORF">Taro_007157</name>
</gene>
<protein>
    <submittedName>
        <fullName evidence="1">Uncharacterized protein</fullName>
    </submittedName>
</protein>
<evidence type="ECO:0000313" key="1">
    <source>
        <dbReference type="EMBL" id="MQL74800.1"/>
    </source>
</evidence>
<comment type="caution">
    <text evidence="1">The sequence shown here is derived from an EMBL/GenBank/DDBJ whole genome shotgun (WGS) entry which is preliminary data.</text>
</comment>
<dbReference type="AlphaFoldDB" id="A0A843TYY5"/>
<dbReference type="Proteomes" id="UP000652761">
    <property type="component" value="Unassembled WGS sequence"/>
</dbReference>
<name>A0A843TYY5_COLES</name>
<reference evidence="1" key="1">
    <citation type="submission" date="2017-07" db="EMBL/GenBank/DDBJ databases">
        <title>Taro Niue Genome Assembly and Annotation.</title>
        <authorList>
            <person name="Atibalentja N."/>
            <person name="Keating K."/>
            <person name="Fields C.J."/>
        </authorList>
    </citation>
    <scope>NUCLEOTIDE SEQUENCE</scope>
    <source>
        <strain evidence="1">Niue_2</strain>
        <tissue evidence="1">Leaf</tissue>
    </source>
</reference>
<organism evidence="1 2">
    <name type="scientific">Colocasia esculenta</name>
    <name type="common">Wild taro</name>
    <name type="synonym">Arum esculentum</name>
    <dbReference type="NCBI Taxonomy" id="4460"/>
    <lineage>
        <taxon>Eukaryota</taxon>
        <taxon>Viridiplantae</taxon>
        <taxon>Streptophyta</taxon>
        <taxon>Embryophyta</taxon>
        <taxon>Tracheophyta</taxon>
        <taxon>Spermatophyta</taxon>
        <taxon>Magnoliopsida</taxon>
        <taxon>Liliopsida</taxon>
        <taxon>Araceae</taxon>
        <taxon>Aroideae</taxon>
        <taxon>Colocasieae</taxon>
        <taxon>Colocasia</taxon>
    </lineage>
</organism>